<dbReference type="Proteomes" id="UP000653674">
    <property type="component" value="Unassembled WGS sequence"/>
</dbReference>
<organism evidence="1 2">
    <name type="scientific">Planosporangium flavigriseum</name>
    <dbReference type="NCBI Taxonomy" id="373681"/>
    <lineage>
        <taxon>Bacteria</taxon>
        <taxon>Bacillati</taxon>
        <taxon>Actinomycetota</taxon>
        <taxon>Actinomycetes</taxon>
        <taxon>Micromonosporales</taxon>
        <taxon>Micromonosporaceae</taxon>
        <taxon>Planosporangium</taxon>
    </lineage>
</organism>
<dbReference type="AlphaFoldDB" id="A0A8J3LLG8"/>
<protein>
    <submittedName>
        <fullName evidence="1">Uncharacterized protein</fullName>
    </submittedName>
</protein>
<sequence length="60" mass="6416">MNSPRTLRAPLAPAWPARTEARAVFEVLLATAGLLAEKTCRENGKNKAAQGAEETVHETA</sequence>
<name>A0A8J3LLG8_9ACTN</name>
<evidence type="ECO:0000313" key="2">
    <source>
        <dbReference type="Proteomes" id="UP000653674"/>
    </source>
</evidence>
<keyword evidence="2" id="KW-1185">Reference proteome</keyword>
<evidence type="ECO:0000313" key="1">
    <source>
        <dbReference type="EMBL" id="GIG75368.1"/>
    </source>
</evidence>
<comment type="caution">
    <text evidence="1">The sequence shown here is derived from an EMBL/GenBank/DDBJ whole genome shotgun (WGS) entry which is preliminary data.</text>
</comment>
<proteinExistence type="predicted"/>
<dbReference type="EMBL" id="BONU01000030">
    <property type="protein sequence ID" value="GIG75368.1"/>
    <property type="molecule type" value="Genomic_DNA"/>
</dbReference>
<accession>A0A8J3LLG8</accession>
<gene>
    <name evidence="1" type="ORF">Pfl04_37720</name>
</gene>
<reference evidence="1" key="1">
    <citation type="submission" date="2021-01" db="EMBL/GenBank/DDBJ databases">
        <title>Whole genome shotgun sequence of Planosporangium flavigriseum NBRC 105377.</title>
        <authorList>
            <person name="Komaki H."/>
            <person name="Tamura T."/>
        </authorList>
    </citation>
    <scope>NUCLEOTIDE SEQUENCE</scope>
    <source>
        <strain evidence="1">NBRC 105377</strain>
    </source>
</reference>